<reference evidence="2" key="2">
    <citation type="submission" date="2020-09" db="EMBL/GenBank/DDBJ databases">
        <authorList>
            <person name="Sun Q."/>
            <person name="Zhou Y."/>
        </authorList>
    </citation>
    <scope>NUCLEOTIDE SEQUENCE</scope>
    <source>
        <strain evidence="2">CGMCC 4.7138</strain>
    </source>
</reference>
<name>A0A8H9H4Z2_9ACTN</name>
<evidence type="ECO:0000313" key="2">
    <source>
        <dbReference type="EMBL" id="GGO18857.1"/>
    </source>
</evidence>
<evidence type="ECO:0000256" key="1">
    <source>
        <dbReference type="SAM" id="Phobius"/>
    </source>
</evidence>
<feature type="transmembrane region" description="Helical" evidence="1">
    <location>
        <begin position="102"/>
        <end position="120"/>
    </location>
</feature>
<protein>
    <submittedName>
        <fullName evidence="2">Uncharacterized protein</fullName>
    </submittedName>
</protein>
<keyword evidence="1" id="KW-0472">Membrane</keyword>
<accession>A0A8H9H4Z2</accession>
<comment type="caution">
    <text evidence="2">The sequence shown here is derived from an EMBL/GenBank/DDBJ whole genome shotgun (WGS) entry which is preliminary data.</text>
</comment>
<organism evidence="2 3">
    <name type="scientific">Microbispora bryophytorum</name>
    <dbReference type="NCBI Taxonomy" id="1460882"/>
    <lineage>
        <taxon>Bacteria</taxon>
        <taxon>Bacillati</taxon>
        <taxon>Actinomycetota</taxon>
        <taxon>Actinomycetes</taxon>
        <taxon>Streptosporangiales</taxon>
        <taxon>Streptosporangiaceae</taxon>
        <taxon>Microbispora</taxon>
    </lineage>
</organism>
<keyword evidence="1" id="KW-1133">Transmembrane helix</keyword>
<keyword evidence="1" id="KW-0812">Transmembrane</keyword>
<evidence type="ECO:0000313" key="3">
    <source>
        <dbReference type="Proteomes" id="UP000653480"/>
    </source>
</evidence>
<gene>
    <name evidence="2" type="ORF">GCM10011574_43880</name>
</gene>
<proteinExistence type="predicted"/>
<keyword evidence="3" id="KW-1185">Reference proteome</keyword>
<sequence>MTLRWLLRIAAIYLGALGAASLLVPQAASSGLGHASTASIYLRREPLERLCSRWRLNWSASMSTVIPVGAVLANVFMNAVLGTVDATNIIGGTIDASSWSGVAIHAALVLAFSLCLFRAIRRHKAAPLA</sequence>
<dbReference type="AlphaFoldDB" id="A0A8H9H4Z2"/>
<reference evidence="2" key="1">
    <citation type="journal article" date="2014" name="Int. J. Syst. Evol. Microbiol.">
        <title>Complete genome sequence of Corynebacterium casei LMG S-19264T (=DSM 44701T), isolated from a smear-ripened cheese.</title>
        <authorList>
            <consortium name="US DOE Joint Genome Institute (JGI-PGF)"/>
            <person name="Walter F."/>
            <person name="Albersmeier A."/>
            <person name="Kalinowski J."/>
            <person name="Ruckert C."/>
        </authorList>
    </citation>
    <scope>NUCLEOTIDE SEQUENCE</scope>
    <source>
        <strain evidence="2">CGMCC 4.7138</strain>
    </source>
</reference>
<dbReference type="Proteomes" id="UP000653480">
    <property type="component" value="Unassembled WGS sequence"/>
</dbReference>
<dbReference type="EMBL" id="BMMN01000007">
    <property type="protein sequence ID" value="GGO18857.1"/>
    <property type="molecule type" value="Genomic_DNA"/>
</dbReference>